<keyword evidence="3" id="KW-1185">Reference proteome</keyword>
<name>A0A975R1B5_9MICC</name>
<dbReference type="RefSeq" id="WP_210231529.1">
    <property type="nucleotide sequence ID" value="NZ_CP076022.1"/>
</dbReference>
<reference evidence="2 3" key="1">
    <citation type="submission" date="2021-05" db="EMBL/GenBank/DDBJ databases">
        <title>Novel species in genus Arthrobacter.</title>
        <authorList>
            <person name="Zhang G."/>
        </authorList>
    </citation>
    <scope>NUCLEOTIDE SEQUENCE [LARGE SCALE GENOMIC DNA]</scope>
    <source>
        <strain evidence="3">zg-ZUI227</strain>
    </source>
</reference>
<organism evidence="2 3">
    <name type="scientific">Arthrobacter jiangjiafuii</name>
    <dbReference type="NCBI Taxonomy" id="2817475"/>
    <lineage>
        <taxon>Bacteria</taxon>
        <taxon>Bacillati</taxon>
        <taxon>Actinomycetota</taxon>
        <taxon>Actinomycetes</taxon>
        <taxon>Micrococcales</taxon>
        <taxon>Micrococcaceae</taxon>
        <taxon>Arthrobacter</taxon>
    </lineage>
</organism>
<evidence type="ECO:0000256" key="1">
    <source>
        <dbReference type="SAM" id="Coils"/>
    </source>
</evidence>
<sequence length="110" mass="11967">MDGILVAGISTLGVLLSGAVATLIGKKARGPAEQQAARRDTIADRDGLIDKLNGRIDDLEVRVKSTEDEVRAVRDHNNALINFCYRLLAIVRRHGHEDEIPLPPPSGIHL</sequence>
<dbReference type="AlphaFoldDB" id="A0A975R1B5"/>
<dbReference type="KEGG" id="ajg:KKR91_01090"/>
<evidence type="ECO:0000313" key="3">
    <source>
        <dbReference type="Proteomes" id="UP000676885"/>
    </source>
</evidence>
<feature type="coiled-coil region" evidence="1">
    <location>
        <begin position="49"/>
        <end position="76"/>
    </location>
</feature>
<proteinExistence type="predicted"/>
<dbReference type="EMBL" id="CP076022">
    <property type="protein sequence ID" value="QWC10279.1"/>
    <property type="molecule type" value="Genomic_DNA"/>
</dbReference>
<accession>A0A975R1B5</accession>
<protein>
    <submittedName>
        <fullName evidence="2">Uncharacterized protein</fullName>
    </submittedName>
</protein>
<evidence type="ECO:0000313" key="2">
    <source>
        <dbReference type="EMBL" id="QWC10279.1"/>
    </source>
</evidence>
<gene>
    <name evidence="2" type="ORF">KKR91_01090</name>
</gene>
<keyword evidence="1" id="KW-0175">Coiled coil</keyword>
<dbReference type="Proteomes" id="UP000676885">
    <property type="component" value="Chromosome"/>
</dbReference>